<feature type="non-terminal residue" evidence="1">
    <location>
        <position position="1"/>
    </location>
</feature>
<accession>A0A6A5UJU1</accession>
<name>A0A6A5UJU1_9PLEO</name>
<proteinExistence type="predicted"/>
<evidence type="ECO:0000313" key="1">
    <source>
        <dbReference type="EMBL" id="KAF1964249.1"/>
    </source>
</evidence>
<dbReference type="Proteomes" id="UP000800036">
    <property type="component" value="Unassembled WGS sequence"/>
</dbReference>
<feature type="non-terminal residue" evidence="1">
    <location>
        <position position="72"/>
    </location>
</feature>
<gene>
    <name evidence="1" type="ORF">BU23DRAFT_394612</name>
</gene>
<protein>
    <submittedName>
        <fullName evidence="1">Uncharacterized protein</fullName>
    </submittedName>
</protein>
<keyword evidence="2" id="KW-1185">Reference proteome</keyword>
<reference evidence="1" key="1">
    <citation type="journal article" date="2020" name="Stud. Mycol.">
        <title>101 Dothideomycetes genomes: a test case for predicting lifestyles and emergence of pathogens.</title>
        <authorList>
            <person name="Haridas S."/>
            <person name="Albert R."/>
            <person name="Binder M."/>
            <person name="Bloem J."/>
            <person name="Labutti K."/>
            <person name="Salamov A."/>
            <person name="Andreopoulos B."/>
            <person name="Baker S."/>
            <person name="Barry K."/>
            <person name="Bills G."/>
            <person name="Bluhm B."/>
            <person name="Cannon C."/>
            <person name="Castanera R."/>
            <person name="Culley D."/>
            <person name="Daum C."/>
            <person name="Ezra D."/>
            <person name="Gonzalez J."/>
            <person name="Henrissat B."/>
            <person name="Kuo A."/>
            <person name="Liang C."/>
            <person name="Lipzen A."/>
            <person name="Lutzoni F."/>
            <person name="Magnuson J."/>
            <person name="Mondo S."/>
            <person name="Nolan M."/>
            <person name="Ohm R."/>
            <person name="Pangilinan J."/>
            <person name="Park H.-J."/>
            <person name="Ramirez L."/>
            <person name="Alfaro M."/>
            <person name="Sun H."/>
            <person name="Tritt A."/>
            <person name="Yoshinaga Y."/>
            <person name="Zwiers L.-H."/>
            <person name="Turgeon B."/>
            <person name="Goodwin S."/>
            <person name="Spatafora J."/>
            <person name="Crous P."/>
            <person name="Grigoriev I."/>
        </authorList>
    </citation>
    <scope>NUCLEOTIDE SEQUENCE</scope>
    <source>
        <strain evidence="1">CBS 107.79</strain>
    </source>
</reference>
<evidence type="ECO:0000313" key="2">
    <source>
        <dbReference type="Proteomes" id="UP000800036"/>
    </source>
</evidence>
<dbReference type="OrthoDB" id="3945463at2759"/>
<dbReference type="AlphaFoldDB" id="A0A6A5UJU1"/>
<dbReference type="EMBL" id="ML976797">
    <property type="protein sequence ID" value="KAF1964249.1"/>
    <property type="molecule type" value="Genomic_DNA"/>
</dbReference>
<sequence length="72" mass="8719">ENNRLKEALINKRKQRQRGKPLLLKAPLEYNRGALQQQQKEEKLALRKQQKEQKQAMLKERKRMRLAAKEIR</sequence>
<organism evidence="1 2">
    <name type="scientific">Bimuria novae-zelandiae CBS 107.79</name>
    <dbReference type="NCBI Taxonomy" id="1447943"/>
    <lineage>
        <taxon>Eukaryota</taxon>
        <taxon>Fungi</taxon>
        <taxon>Dikarya</taxon>
        <taxon>Ascomycota</taxon>
        <taxon>Pezizomycotina</taxon>
        <taxon>Dothideomycetes</taxon>
        <taxon>Pleosporomycetidae</taxon>
        <taxon>Pleosporales</taxon>
        <taxon>Massarineae</taxon>
        <taxon>Didymosphaeriaceae</taxon>
        <taxon>Bimuria</taxon>
    </lineage>
</organism>